<reference evidence="1" key="2">
    <citation type="journal article" date="2020" name="Nat. Commun.">
        <title>Large-scale genome sequencing of mycorrhizal fungi provides insights into the early evolution of symbiotic traits.</title>
        <authorList>
            <person name="Miyauchi S."/>
            <person name="Kiss E."/>
            <person name="Kuo A."/>
            <person name="Drula E."/>
            <person name="Kohler A."/>
            <person name="Sanchez-Garcia M."/>
            <person name="Morin E."/>
            <person name="Andreopoulos B."/>
            <person name="Barry K.W."/>
            <person name="Bonito G."/>
            <person name="Buee M."/>
            <person name="Carver A."/>
            <person name="Chen C."/>
            <person name="Cichocki N."/>
            <person name="Clum A."/>
            <person name="Culley D."/>
            <person name="Crous P.W."/>
            <person name="Fauchery L."/>
            <person name="Girlanda M."/>
            <person name="Hayes R.D."/>
            <person name="Keri Z."/>
            <person name="LaButti K."/>
            <person name="Lipzen A."/>
            <person name="Lombard V."/>
            <person name="Magnuson J."/>
            <person name="Maillard F."/>
            <person name="Murat C."/>
            <person name="Nolan M."/>
            <person name="Ohm R.A."/>
            <person name="Pangilinan J."/>
            <person name="Pereira M.F."/>
            <person name="Perotto S."/>
            <person name="Peter M."/>
            <person name="Pfister S."/>
            <person name="Riley R."/>
            <person name="Sitrit Y."/>
            <person name="Stielow J.B."/>
            <person name="Szollosi G."/>
            <person name="Zifcakova L."/>
            <person name="Stursova M."/>
            <person name="Spatafora J.W."/>
            <person name="Tedersoo L."/>
            <person name="Vaario L.M."/>
            <person name="Yamada A."/>
            <person name="Yan M."/>
            <person name="Wang P."/>
            <person name="Xu J."/>
            <person name="Bruns T."/>
            <person name="Baldrian P."/>
            <person name="Vilgalys R."/>
            <person name="Dunand C."/>
            <person name="Henrissat B."/>
            <person name="Grigoriev I.V."/>
            <person name="Hibbett D."/>
            <person name="Nagy L.G."/>
            <person name="Martin F.M."/>
        </authorList>
    </citation>
    <scope>NUCLEOTIDE SEQUENCE</scope>
    <source>
        <strain evidence="1">P2</strain>
    </source>
</reference>
<gene>
    <name evidence="1" type="ORF">BDM02DRAFT_3188214</name>
</gene>
<reference evidence="1" key="1">
    <citation type="submission" date="2019-10" db="EMBL/GenBank/DDBJ databases">
        <authorList>
            <consortium name="DOE Joint Genome Institute"/>
            <person name="Kuo A."/>
            <person name="Miyauchi S."/>
            <person name="Kiss E."/>
            <person name="Drula E."/>
            <person name="Kohler A."/>
            <person name="Sanchez-Garcia M."/>
            <person name="Andreopoulos B."/>
            <person name="Barry K.W."/>
            <person name="Bonito G."/>
            <person name="Buee M."/>
            <person name="Carver A."/>
            <person name="Chen C."/>
            <person name="Cichocki N."/>
            <person name="Clum A."/>
            <person name="Culley D."/>
            <person name="Crous P.W."/>
            <person name="Fauchery L."/>
            <person name="Girlanda M."/>
            <person name="Hayes R."/>
            <person name="Keri Z."/>
            <person name="Labutti K."/>
            <person name="Lipzen A."/>
            <person name="Lombard V."/>
            <person name="Magnuson J."/>
            <person name="Maillard F."/>
            <person name="Morin E."/>
            <person name="Murat C."/>
            <person name="Nolan M."/>
            <person name="Ohm R."/>
            <person name="Pangilinan J."/>
            <person name="Pereira M."/>
            <person name="Perotto S."/>
            <person name="Peter M."/>
            <person name="Riley R."/>
            <person name="Sitrit Y."/>
            <person name="Stielow B."/>
            <person name="Szollosi G."/>
            <person name="Zifcakova L."/>
            <person name="Stursova M."/>
            <person name="Spatafora J.W."/>
            <person name="Tedersoo L."/>
            <person name="Vaario L.-M."/>
            <person name="Yamada A."/>
            <person name="Yan M."/>
            <person name="Wang P."/>
            <person name="Xu J."/>
            <person name="Bruns T."/>
            <person name="Baldrian P."/>
            <person name="Vilgalys R."/>
            <person name="Henrissat B."/>
            <person name="Grigoriev I.V."/>
            <person name="Hibbett D."/>
            <person name="Nagy L.G."/>
            <person name="Martin F.M."/>
        </authorList>
    </citation>
    <scope>NUCLEOTIDE SEQUENCE</scope>
    <source>
        <strain evidence="1">P2</strain>
    </source>
</reference>
<sequence length="273" mass="30591">MPSTYSPTLYVYGYEIDQVKAIKYLVDKYPEWERKYKFYRNHFIALDAVAQELSQNSGLTLHSIPLWVGGHCISHGMVFYGANMAEEDRTPEDNEKLKILEELLVSMGISVGPNPKLGLVCSAACLNYPVEPPEMEMRSPPPGLEMRSGDGVDILRKEINERQSRLKQAEREERKKKERTKCGEGPTPDGEAKDSSTMSKKKRGTQNREKSAPKGEWDDSSTSPQKKRRDKGAAQKTSKTNGWGGSMGTVLEPTMRDLRIEDSGSETERAGDA</sequence>
<evidence type="ECO:0000313" key="1">
    <source>
        <dbReference type="EMBL" id="KAF9647128.1"/>
    </source>
</evidence>
<protein>
    <submittedName>
        <fullName evidence="1">Uncharacterized protein</fullName>
    </submittedName>
</protein>
<proteinExistence type="predicted"/>
<name>A0ACB6ZC03_THEGA</name>
<comment type="caution">
    <text evidence="1">The sequence shown here is derived from an EMBL/GenBank/DDBJ whole genome shotgun (WGS) entry which is preliminary data.</text>
</comment>
<accession>A0ACB6ZC03</accession>
<dbReference type="EMBL" id="MU118040">
    <property type="protein sequence ID" value="KAF9647128.1"/>
    <property type="molecule type" value="Genomic_DNA"/>
</dbReference>
<evidence type="ECO:0000313" key="2">
    <source>
        <dbReference type="Proteomes" id="UP000886501"/>
    </source>
</evidence>
<keyword evidence="2" id="KW-1185">Reference proteome</keyword>
<dbReference type="Proteomes" id="UP000886501">
    <property type="component" value="Unassembled WGS sequence"/>
</dbReference>
<organism evidence="1 2">
    <name type="scientific">Thelephora ganbajun</name>
    <name type="common">Ganba fungus</name>
    <dbReference type="NCBI Taxonomy" id="370292"/>
    <lineage>
        <taxon>Eukaryota</taxon>
        <taxon>Fungi</taxon>
        <taxon>Dikarya</taxon>
        <taxon>Basidiomycota</taxon>
        <taxon>Agaricomycotina</taxon>
        <taxon>Agaricomycetes</taxon>
        <taxon>Thelephorales</taxon>
        <taxon>Thelephoraceae</taxon>
        <taxon>Thelephora</taxon>
    </lineage>
</organism>